<sequence length="79" mass="8939">MPIRTRYGEDDSMNGHVDHAQPVAQLEVGIEPEKFVESVLTTLPAGRDMRRTIFSPVATHWPKVTSVQTRIVVYKDGIY</sequence>
<keyword evidence="2" id="KW-1185">Reference proteome</keyword>
<name>A0A8R7V878_TRIUA</name>
<evidence type="ECO:0000313" key="1">
    <source>
        <dbReference type="EnsemblPlants" id="TuG1812G0700003214.01.T02"/>
    </source>
</evidence>
<dbReference type="EnsemblPlants" id="TuG1812G0700003214.01.T02">
    <property type="protein sequence ID" value="TuG1812G0700003214.01.T02"/>
    <property type="gene ID" value="TuG1812G0700003214.01"/>
</dbReference>
<reference evidence="1" key="3">
    <citation type="submission" date="2022-06" db="UniProtKB">
        <authorList>
            <consortium name="EnsemblPlants"/>
        </authorList>
    </citation>
    <scope>IDENTIFICATION</scope>
</reference>
<reference evidence="2" key="1">
    <citation type="journal article" date="2013" name="Nature">
        <title>Draft genome of the wheat A-genome progenitor Triticum urartu.</title>
        <authorList>
            <person name="Ling H.Q."/>
            <person name="Zhao S."/>
            <person name="Liu D."/>
            <person name="Wang J."/>
            <person name="Sun H."/>
            <person name="Zhang C."/>
            <person name="Fan H."/>
            <person name="Li D."/>
            <person name="Dong L."/>
            <person name="Tao Y."/>
            <person name="Gao C."/>
            <person name="Wu H."/>
            <person name="Li Y."/>
            <person name="Cui Y."/>
            <person name="Guo X."/>
            <person name="Zheng S."/>
            <person name="Wang B."/>
            <person name="Yu K."/>
            <person name="Liang Q."/>
            <person name="Yang W."/>
            <person name="Lou X."/>
            <person name="Chen J."/>
            <person name="Feng M."/>
            <person name="Jian J."/>
            <person name="Zhang X."/>
            <person name="Luo G."/>
            <person name="Jiang Y."/>
            <person name="Liu J."/>
            <person name="Wang Z."/>
            <person name="Sha Y."/>
            <person name="Zhang B."/>
            <person name="Wu H."/>
            <person name="Tang D."/>
            <person name="Shen Q."/>
            <person name="Xue P."/>
            <person name="Zou S."/>
            <person name="Wang X."/>
            <person name="Liu X."/>
            <person name="Wang F."/>
            <person name="Yang Y."/>
            <person name="An X."/>
            <person name="Dong Z."/>
            <person name="Zhang K."/>
            <person name="Zhang X."/>
            <person name="Luo M.C."/>
            <person name="Dvorak J."/>
            <person name="Tong Y."/>
            <person name="Wang J."/>
            <person name="Yang H."/>
            <person name="Li Z."/>
            <person name="Wang D."/>
            <person name="Zhang A."/>
            <person name="Wang J."/>
        </authorList>
    </citation>
    <scope>NUCLEOTIDE SEQUENCE</scope>
    <source>
        <strain evidence="2">cv. G1812</strain>
    </source>
</reference>
<protein>
    <submittedName>
        <fullName evidence="1">Uncharacterized protein</fullName>
    </submittedName>
</protein>
<organism evidence="1 2">
    <name type="scientific">Triticum urartu</name>
    <name type="common">Red wild einkorn</name>
    <name type="synonym">Crithodium urartu</name>
    <dbReference type="NCBI Taxonomy" id="4572"/>
    <lineage>
        <taxon>Eukaryota</taxon>
        <taxon>Viridiplantae</taxon>
        <taxon>Streptophyta</taxon>
        <taxon>Embryophyta</taxon>
        <taxon>Tracheophyta</taxon>
        <taxon>Spermatophyta</taxon>
        <taxon>Magnoliopsida</taxon>
        <taxon>Liliopsida</taxon>
        <taxon>Poales</taxon>
        <taxon>Poaceae</taxon>
        <taxon>BOP clade</taxon>
        <taxon>Pooideae</taxon>
        <taxon>Triticodae</taxon>
        <taxon>Triticeae</taxon>
        <taxon>Triticinae</taxon>
        <taxon>Triticum</taxon>
    </lineage>
</organism>
<reference evidence="1" key="2">
    <citation type="submission" date="2018-03" db="EMBL/GenBank/DDBJ databases">
        <title>The Triticum urartu genome reveals the dynamic nature of wheat genome evolution.</title>
        <authorList>
            <person name="Ling H."/>
            <person name="Ma B."/>
            <person name="Shi X."/>
            <person name="Liu H."/>
            <person name="Dong L."/>
            <person name="Sun H."/>
            <person name="Cao Y."/>
            <person name="Gao Q."/>
            <person name="Zheng S."/>
            <person name="Li Y."/>
            <person name="Yu Y."/>
            <person name="Du H."/>
            <person name="Qi M."/>
            <person name="Li Y."/>
            <person name="Yu H."/>
            <person name="Cui Y."/>
            <person name="Wang N."/>
            <person name="Chen C."/>
            <person name="Wu H."/>
            <person name="Zhao Y."/>
            <person name="Zhang J."/>
            <person name="Li Y."/>
            <person name="Zhou W."/>
            <person name="Zhang B."/>
            <person name="Hu W."/>
            <person name="Eijk M."/>
            <person name="Tang J."/>
            <person name="Witsenboer H."/>
            <person name="Zhao S."/>
            <person name="Li Z."/>
            <person name="Zhang A."/>
            <person name="Wang D."/>
            <person name="Liang C."/>
        </authorList>
    </citation>
    <scope>NUCLEOTIDE SEQUENCE [LARGE SCALE GENOMIC DNA]</scope>
    <source>
        <strain evidence="1">cv. G1812</strain>
    </source>
</reference>
<accession>A0A8R7V878</accession>
<dbReference type="AlphaFoldDB" id="A0A8R7V878"/>
<dbReference type="Gramene" id="TuG1812G0700003214.01.T02">
    <property type="protein sequence ID" value="TuG1812G0700003214.01.T02"/>
    <property type="gene ID" value="TuG1812G0700003214.01"/>
</dbReference>
<dbReference type="Proteomes" id="UP000015106">
    <property type="component" value="Chromosome 7"/>
</dbReference>
<evidence type="ECO:0000313" key="2">
    <source>
        <dbReference type="Proteomes" id="UP000015106"/>
    </source>
</evidence>
<proteinExistence type="predicted"/>